<feature type="compositionally biased region" description="Pro residues" evidence="1">
    <location>
        <begin position="160"/>
        <end position="174"/>
    </location>
</feature>
<dbReference type="AlphaFoldDB" id="A0A0H3D9I0"/>
<keyword evidence="2" id="KW-0472">Membrane</keyword>
<feature type="transmembrane region" description="Helical" evidence="2">
    <location>
        <begin position="67"/>
        <end position="89"/>
    </location>
</feature>
<dbReference type="PATRIC" id="fig|749927.5.peg.6171"/>
<feature type="transmembrane region" description="Helical" evidence="2">
    <location>
        <begin position="21"/>
        <end position="47"/>
    </location>
</feature>
<evidence type="ECO:0000313" key="3">
    <source>
        <dbReference type="EMBL" id="ADJ47675.1"/>
    </source>
</evidence>
<dbReference type="HOGENOM" id="CLU_117498_0_0_11"/>
<dbReference type="KEGG" id="amd:AMED_5932"/>
<dbReference type="Proteomes" id="UP000000328">
    <property type="component" value="Chromosome"/>
</dbReference>
<name>A0A0H3D9I0_AMYMU</name>
<protein>
    <submittedName>
        <fullName evidence="3">Uncharacterized protein</fullName>
    </submittedName>
</protein>
<dbReference type="OrthoDB" id="4868427at2"/>
<evidence type="ECO:0000256" key="1">
    <source>
        <dbReference type="SAM" id="MobiDB-lite"/>
    </source>
</evidence>
<reference evidence="3 4" key="1">
    <citation type="journal article" date="2010" name="Cell Res.">
        <title>Complete genome sequence of the rifamycin SV-producing Amycolatopsis mediterranei U32 revealed its genetic characteristics in phylogeny and metabolism.</title>
        <authorList>
            <person name="Zhao W."/>
            <person name="Zhong Y."/>
            <person name="Yuan H."/>
            <person name="Wang J."/>
            <person name="Zheng H."/>
            <person name="Wang Y."/>
            <person name="Cen X."/>
            <person name="Xu F."/>
            <person name="Bai J."/>
            <person name="Han X."/>
            <person name="Lu G."/>
            <person name="Zhu Y."/>
            <person name="Shao Z."/>
            <person name="Yan H."/>
            <person name="Li C."/>
            <person name="Peng N."/>
            <person name="Zhang Z."/>
            <person name="Zhang Y."/>
            <person name="Lin W."/>
            <person name="Fan Y."/>
            <person name="Qin Z."/>
            <person name="Hu Y."/>
            <person name="Zhu B."/>
            <person name="Wang S."/>
            <person name="Ding X."/>
            <person name="Zhao G.P."/>
        </authorList>
    </citation>
    <scope>NUCLEOTIDE SEQUENCE [LARGE SCALE GENOMIC DNA]</scope>
    <source>
        <strain evidence="4">U-32</strain>
    </source>
</reference>
<keyword evidence="2" id="KW-0812">Transmembrane</keyword>
<sequence length="190" mass="20108">MADYYGNQPQDVRPGIDARRLWAGGVATAVVAALLAVVGLLIARGIFEVEVLAPKGEGVWGNASTTTYALVAAAVALLATGLMHLLSVATPAPSQFFGWIMVLVTLIAVVLPLTLTVAPSAKIATAVINLVIGLVIAAVVNSMAASARTLHRRRTQQQSAPPPNRQQGAPPPPTRQQWTQQDPPTRYYDR</sequence>
<dbReference type="GeneID" id="92873596"/>
<keyword evidence="2" id="KW-1133">Transmembrane helix</keyword>
<dbReference type="Pfam" id="PF19545">
    <property type="entry name" value="DUF6069"/>
    <property type="match status" value="1"/>
</dbReference>
<dbReference type="eggNOG" id="ENOG5032RVX">
    <property type="taxonomic scope" value="Bacteria"/>
</dbReference>
<proteinExistence type="predicted"/>
<gene>
    <name evidence="3" type="ordered locus">AMED_5932</name>
</gene>
<feature type="region of interest" description="Disordered" evidence="1">
    <location>
        <begin position="150"/>
        <end position="190"/>
    </location>
</feature>
<dbReference type="EMBL" id="CP002000">
    <property type="protein sequence ID" value="ADJ47675.1"/>
    <property type="molecule type" value="Genomic_DNA"/>
</dbReference>
<feature type="compositionally biased region" description="Low complexity" evidence="1">
    <location>
        <begin position="175"/>
        <end position="190"/>
    </location>
</feature>
<feature type="transmembrane region" description="Helical" evidence="2">
    <location>
        <begin position="123"/>
        <end position="144"/>
    </location>
</feature>
<evidence type="ECO:0000256" key="2">
    <source>
        <dbReference type="SAM" id="Phobius"/>
    </source>
</evidence>
<dbReference type="RefSeq" id="WP_013227728.1">
    <property type="nucleotide sequence ID" value="NC_014318.1"/>
</dbReference>
<evidence type="ECO:0000313" key="4">
    <source>
        <dbReference type="Proteomes" id="UP000000328"/>
    </source>
</evidence>
<dbReference type="InterPro" id="IPR045713">
    <property type="entry name" value="DUF6069"/>
</dbReference>
<organism evidence="3 4">
    <name type="scientific">Amycolatopsis mediterranei (strain U-32)</name>
    <dbReference type="NCBI Taxonomy" id="749927"/>
    <lineage>
        <taxon>Bacteria</taxon>
        <taxon>Bacillati</taxon>
        <taxon>Actinomycetota</taxon>
        <taxon>Actinomycetes</taxon>
        <taxon>Pseudonocardiales</taxon>
        <taxon>Pseudonocardiaceae</taxon>
        <taxon>Amycolatopsis</taxon>
    </lineage>
</organism>
<accession>A0A0H3D9I0</accession>
<feature type="transmembrane region" description="Helical" evidence="2">
    <location>
        <begin position="96"/>
        <end position="117"/>
    </location>
</feature>